<dbReference type="STRING" id="1774969.AUC69_07110"/>
<keyword evidence="1" id="KW-0812">Transmembrane</keyword>
<dbReference type="AlphaFoldDB" id="A0A1E3W6R7"/>
<name>A0A1E3W6R7_9HYPH</name>
<keyword evidence="1" id="KW-1133">Transmembrane helix</keyword>
<evidence type="ECO:0000313" key="2">
    <source>
        <dbReference type="EMBL" id="ODS01430.1"/>
    </source>
</evidence>
<dbReference type="Proteomes" id="UP000094472">
    <property type="component" value="Unassembled WGS sequence"/>
</dbReference>
<proteinExistence type="predicted"/>
<keyword evidence="1" id="KW-0472">Membrane</keyword>
<organism evidence="2 3">
    <name type="scientific">Methyloceanibacter superfactus</name>
    <dbReference type="NCBI Taxonomy" id="1774969"/>
    <lineage>
        <taxon>Bacteria</taxon>
        <taxon>Pseudomonadati</taxon>
        <taxon>Pseudomonadota</taxon>
        <taxon>Alphaproteobacteria</taxon>
        <taxon>Hyphomicrobiales</taxon>
        <taxon>Hyphomicrobiaceae</taxon>
        <taxon>Methyloceanibacter</taxon>
    </lineage>
</organism>
<feature type="transmembrane region" description="Helical" evidence="1">
    <location>
        <begin position="48"/>
        <end position="76"/>
    </location>
</feature>
<evidence type="ECO:0000313" key="3">
    <source>
        <dbReference type="Proteomes" id="UP000094472"/>
    </source>
</evidence>
<dbReference type="RefSeq" id="WP_069440877.1">
    <property type="nucleotide sequence ID" value="NZ_LPWF01000008.1"/>
</dbReference>
<dbReference type="EMBL" id="LPWF01000008">
    <property type="protein sequence ID" value="ODS01430.1"/>
    <property type="molecule type" value="Genomic_DNA"/>
</dbReference>
<comment type="caution">
    <text evidence="2">The sequence shown here is derived from an EMBL/GenBank/DDBJ whole genome shotgun (WGS) entry which is preliminary data.</text>
</comment>
<protein>
    <submittedName>
        <fullName evidence="2">Uncharacterized protein</fullName>
    </submittedName>
</protein>
<accession>A0A1E3W6R7</accession>
<sequence>MKLNALAFALAFGIWWGGGIFVSTWWLIAQGGATTAPALLDQFYYGYSLTPLGSLIGLAWGFVCGAICGAILAWLYNFFATRVGV</sequence>
<feature type="transmembrane region" description="Helical" evidence="1">
    <location>
        <begin position="7"/>
        <end position="28"/>
    </location>
</feature>
<keyword evidence="3" id="KW-1185">Reference proteome</keyword>
<reference evidence="2 3" key="1">
    <citation type="journal article" date="2016" name="Environ. Microbiol.">
        <title>New Methyloceanibacter diversity from North Sea sediments includes methanotroph containing solely the soluble methane monooxygenase.</title>
        <authorList>
            <person name="Vekeman B."/>
            <person name="Kerckhof F.M."/>
            <person name="Cremers G."/>
            <person name="de Vos P."/>
            <person name="Vandamme P."/>
            <person name="Boon N."/>
            <person name="Op den Camp H.J."/>
            <person name="Heylen K."/>
        </authorList>
    </citation>
    <scope>NUCLEOTIDE SEQUENCE [LARGE SCALE GENOMIC DNA]</scope>
    <source>
        <strain evidence="2 3">R-67175</strain>
    </source>
</reference>
<evidence type="ECO:0000256" key="1">
    <source>
        <dbReference type="SAM" id="Phobius"/>
    </source>
</evidence>
<dbReference type="NCBIfam" id="NF037947">
    <property type="entry name" value="holin_4"/>
    <property type="match status" value="1"/>
</dbReference>
<gene>
    <name evidence="2" type="ORF">AUC69_07110</name>
</gene>
<dbReference type="OrthoDB" id="7450860at2"/>